<dbReference type="EC" id="2.3.3.16" evidence="3"/>
<dbReference type="PROSITE" id="PS00480">
    <property type="entry name" value="CITRATE_SYNTHASE"/>
    <property type="match status" value="1"/>
</dbReference>
<dbReference type="InterPro" id="IPR009061">
    <property type="entry name" value="DNA-bd_dom_put_sf"/>
</dbReference>
<reference evidence="8 9" key="1">
    <citation type="submission" date="2019-06" db="EMBL/GenBank/DDBJ databases">
        <title>Sequencing the genomes of 1000 actinobacteria strains.</title>
        <authorList>
            <person name="Klenk H.-P."/>
        </authorList>
    </citation>
    <scope>NUCLEOTIDE SEQUENCE [LARGE SCALE GENOMIC DNA]</scope>
    <source>
        <strain evidence="8 9">DSM 12362</strain>
    </source>
</reference>
<feature type="region of interest" description="Disordered" evidence="6">
    <location>
        <begin position="1"/>
        <end position="28"/>
    </location>
</feature>
<dbReference type="RefSeq" id="WP_141817663.1">
    <property type="nucleotide sequence ID" value="NZ_BAAAIL010000003.1"/>
</dbReference>
<feature type="domain" description="HTH merR-type" evidence="7">
    <location>
        <begin position="34"/>
        <end position="82"/>
    </location>
</feature>
<evidence type="ECO:0000256" key="6">
    <source>
        <dbReference type="SAM" id="MobiDB-lite"/>
    </source>
</evidence>
<dbReference type="Pfam" id="PF00285">
    <property type="entry name" value="Citrate_synt"/>
    <property type="match status" value="1"/>
</dbReference>
<dbReference type="Gene3D" id="1.10.580.10">
    <property type="entry name" value="Citrate Synthase, domain 1"/>
    <property type="match status" value="2"/>
</dbReference>
<dbReference type="PROSITE" id="PS50937">
    <property type="entry name" value="HTH_MERR_2"/>
    <property type="match status" value="1"/>
</dbReference>
<dbReference type="UniPathway" id="UPA00223"/>
<dbReference type="InterPro" id="IPR036969">
    <property type="entry name" value="Citrate_synthase_sf"/>
</dbReference>
<keyword evidence="4 5" id="KW-0808">Transferase</keyword>
<dbReference type="InterPro" id="IPR041657">
    <property type="entry name" value="HTH_17"/>
</dbReference>
<dbReference type="Proteomes" id="UP000315133">
    <property type="component" value="Unassembled WGS sequence"/>
</dbReference>
<dbReference type="PANTHER" id="PTHR11739">
    <property type="entry name" value="CITRATE SYNTHASE"/>
    <property type="match status" value="1"/>
</dbReference>
<dbReference type="SUPFAM" id="SSF46955">
    <property type="entry name" value="Putative DNA-binding domain"/>
    <property type="match status" value="1"/>
</dbReference>
<dbReference type="Pfam" id="PF12728">
    <property type="entry name" value="HTH_17"/>
    <property type="match status" value="1"/>
</dbReference>
<sequence length="414" mass="43669">MCRGFPPREGARPLSDHPDGTAYPGGAMSRPAATLTTAQVAGLLGVKVETVYAYVSRGLLEPVRRGGPGGSLFDAAAVQALRGGLSRPARRATGDPVEVRTQLTRIEGDRLSYRGRDAVELSRTASFEEVCALLWATDAAQAREPGESSRATLERLRQALPPRTGVLDRLKHAVLVAGATDPGRHDRRPEAVVQAGERSQGFMLAGLGGPPGGSVAEALAAGLGAPDVADVEAALVLLADHDMAVSTTALRVAVSGGADLYSALLAALATADSPLHAMAPATAVGWVREALDDPHAVLGQALASDRPPIGFGHRVYQHVDPRAEELYRRVTARADRAVTDAVDLVRGELLERRGWPMTVDLPLALWTVVEGLPRDAGPALFATARTAGWTAHALEELEEPGMRFRLTGIYTGER</sequence>
<evidence type="ECO:0000256" key="4">
    <source>
        <dbReference type="ARBA" id="ARBA00022679"/>
    </source>
</evidence>
<dbReference type="SUPFAM" id="SSF48256">
    <property type="entry name" value="Citrate synthase"/>
    <property type="match status" value="1"/>
</dbReference>
<comment type="similarity">
    <text evidence="2 5">Belongs to the citrate synthase family.</text>
</comment>
<evidence type="ECO:0000313" key="8">
    <source>
        <dbReference type="EMBL" id="TQM95979.1"/>
    </source>
</evidence>
<dbReference type="AlphaFoldDB" id="A0A543KLL9"/>
<name>A0A543KLL9_9MICO</name>
<dbReference type="InterPro" id="IPR019810">
    <property type="entry name" value="Citrate_synthase_AS"/>
</dbReference>
<dbReference type="InterPro" id="IPR000551">
    <property type="entry name" value="MerR-type_HTH_dom"/>
</dbReference>
<evidence type="ECO:0000313" key="9">
    <source>
        <dbReference type="Proteomes" id="UP000315133"/>
    </source>
</evidence>
<dbReference type="GO" id="GO:0005829">
    <property type="term" value="C:cytosol"/>
    <property type="evidence" value="ECO:0007669"/>
    <property type="project" value="TreeGrafter"/>
</dbReference>
<evidence type="ECO:0000256" key="5">
    <source>
        <dbReference type="RuleBase" id="RU003406"/>
    </source>
</evidence>
<protein>
    <recommendedName>
        <fullName evidence="3">citrate synthase (unknown stereospecificity)</fullName>
        <ecNumber evidence="3">2.3.3.16</ecNumber>
    </recommendedName>
</protein>
<dbReference type="InterPro" id="IPR002020">
    <property type="entry name" value="Citrate_synthase"/>
</dbReference>
<evidence type="ECO:0000256" key="1">
    <source>
        <dbReference type="ARBA" id="ARBA00005163"/>
    </source>
</evidence>
<dbReference type="Gene3D" id="1.10.230.10">
    <property type="entry name" value="Cytochrome P450-Terp, domain 2"/>
    <property type="match status" value="1"/>
</dbReference>
<keyword evidence="9" id="KW-1185">Reference proteome</keyword>
<dbReference type="GO" id="GO:0006099">
    <property type="term" value="P:tricarboxylic acid cycle"/>
    <property type="evidence" value="ECO:0007669"/>
    <property type="project" value="UniProtKB-UniPathway"/>
</dbReference>
<dbReference type="EMBL" id="VFPU01000001">
    <property type="protein sequence ID" value="TQM95979.1"/>
    <property type="molecule type" value="Genomic_DNA"/>
</dbReference>
<evidence type="ECO:0000259" key="7">
    <source>
        <dbReference type="PROSITE" id="PS50937"/>
    </source>
</evidence>
<dbReference type="GO" id="GO:0036440">
    <property type="term" value="F:citrate synthase activity"/>
    <property type="evidence" value="ECO:0007669"/>
    <property type="project" value="UniProtKB-EC"/>
</dbReference>
<feature type="compositionally biased region" description="Basic and acidic residues" evidence="6">
    <location>
        <begin position="9"/>
        <end position="19"/>
    </location>
</feature>
<evidence type="ECO:0000256" key="3">
    <source>
        <dbReference type="ARBA" id="ARBA00012972"/>
    </source>
</evidence>
<dbReference type="GO" id="GO:0006355">
    <property type="term" value="P:regulation of DNA-templated transcription"/>
    <property type="evidence" value="ECO:0007669"/>
    <property type="project" value="InterPro"/>
</dbReference>
<comment type="pathway">
    <text evidence="1">Carbohydrate metabolism; tricarboxylic acid cycle.</text>
</comment>
<dbReference type="GO" id="GO:0005975">
    <property type="term" value="P:carbohydrate metabolic process"/>
    <property type="evidence" value="ECO:0007669"/>
    <property type="project" value="TreeGrafter"/>
</dbReference>
<dbReference type="OrthoDB" id="9800864at2"/>
<accession>A0A543KLL9</accession>
<evidence type="ECO:0000256" key="2">
    <source>
        <dbReference type="ARBA" id="ARBA00010566"/>
    </source>
</evidence>
<proteinExistence type="inferred from homology"/>
<dbReference type="GO" id="GO:0003677">
    <property type="term" value="F:DNA binding"/>
    <property type="evidence" value="ECO:0007669"/>
    <property type="project" value="InterPro"/>
</dbReference>
<gene>
    <name evidence="8" type="ORF">FB476_0832</name>
</gene>
<dbReference type="InterPro" id="IPR016143">
    <property type="entry name" value="Citrate_synth-like_sm_a-sub"/>
</dbReference>
<dbReference type="PANTHER" id="PTHR11739:SF4">
    <property type="entry name" value="CITRATE SYNTHASE, PEROXISOMAL"/>
    <property type="match status" value="1"/>
</dbReference>
<organism evidence="8 9">
    <name type="scientific">Ornithinimicrobium humiphilum</name>
    <dbReference type="NCBI Taxonomy" id="125288"/>
    <lineage>
        <taxon>Bacteria</taxon>
        <taxon>Bacillati</taxon>
        <taxon>Actinomycetota</taxon>
        <taxon>Actinomycetes</taxon>
        <taxon>Micrococcales</taxon>
        <taxon>Ornithinimicrobiaceae</taxon>
        <taxon>Ornithinimicrobium</taxon>
    </lineage>
</organism>
<dbReference type="InterPro" id="IPR016142">
    <property type="entry name" value="Citrate_synth-like_lrg_a-sub"/>
</dbReference>
<comment type="caution">
    <text evidence="8">The sequence shown here is derived from an EMBL/GenBank/DDBJ whole genome shotgun (WGS) entry which is preliminary data.</text>
</comment>